<organism evidence="3 4">
    <name type="scientific">Undibacter mobilis</name>
    <dbReference type="NCBI Taxonomy" id="2292256"/>
    <lineage>
        <taxon>Bacteria</taxon>
        <taxon>Pseudomonadati</taxon>
        <taxon>Pseudomonadota</taxon>
        <taxon>Alphaproteobacteria</taxon>
        <taxon>Hyphomicrobiales</taxon>
        <taxon>Nitrobacteraceae</taxon>
        <taxon>Undibacter</taxon>
    </lineage>
</organism>
<keyword evidence="4" id="KW-1185">Reference proteome</keyword>
<reference evidence="4" key="1">
    <citation type="submission" date="2018-08" db="EMBL/GenBank/DDBJ databases">
        <authorList>
            <person name="Kim S.-J."/>
            <person name="Jung G.-Y."/>
        </authorList>
    </citation>
    <scope>NUCLEOTIDE SEQUENCE [LARGE SCALE GENOMIC DNA]</scope>
    <source>
        <strain evidence="4">GY_H</strain>
    </source>
</reference>
<dbReference type="OrthoDB" id="9803968at2"/>
<sequence>MDERGLAVSGAFGLYTVHNLLAVNARRYRDRVALAQGGVRLRYEELNARANQLAHELIARGVRPGDHVGVLAGNTIPHVVALYAVAKAGAVSIVFDVKWVPRETGIAVNLFDCSLLIADRAHAAQLSDEAIGSVRCGVLWCDARRPQDCEFEGAYAKRPGDDPGIPVAEDATFMLMLTSGTTGRPKGCIKTHKSYLHSTINNLLSKRMGGGINELLVVPIYYNSGRVSLITQLSFGGTVHLRETFDATDVLTTIQEERIACIALAPQQCEELLRHPDLDRYDKSSLRVLRKAGLPFQKRSLEAIVKSITPNVFQSYGGTEFSEASVLMPEEQLTRIGSAGRPLWGMEIDVVGPDKQPLPAGTQGVIRVRGPSVCDGYYHDSEATAAAFQDGWYYSGDLGFMDEDGFLYISGREKNIIKTGGINVAPAEIEDVLLSFPEVADAAVVGIADDKWGTAIKAMVALRDGAAISEQELLKRCGESLSRYKLPKVIEFVDQISRDALGKTGRASAARNP</sequence>
<comment type="caution">
    <text evidence="3">The sequence shown here is derived from an EMBL/GenBank/DDBJ whole genome shotgun (WGS) entry which is preliminary data.</text>
</comment>
<evidence type="ECO:0000313" key="3">
    <source>
        <dbReference type="EMBL" id="RDV02030.1"/>
    </source>
</evidence>
<dbReference type="Gene3D" id="3.40.50.12780">
    <property type="entry name" value="N-terminal domain of ligase-like"/>
    <property type="match status" value="1"/>
</dbReference>
<accession>A0A371B3A1</accession>
<feature type="domain" description="AMP-binding enzyme C-terminal" evidence="2">
    <location>
        <begin position="428"/>
        <end position="503"/>
    </location>
</feature>
<name>A0A371B3A1_9BRAD</name>
<dbReference type="Pfam" id="PF00501">
    <property type="entry name" value="AMP-binding"/>
    <property type="match status" value="1"/>
</dbReference>
<evidence type="ECO:0000259" key="2">
    <source>
        <dbReference type="Pfam" id="PF13193"/>
    </source>
</evidence>
<dbReference type="GO" id="GO:0016878">
    <property type="term" value="F:acid-thiol ligase activity"/>
    <property type="evidence" value="ECO:0007669"/>
    <property type="project" value="UniProtKB-ARBA"/>
</dbReference>
<evidence type="ECO:0008006" key="5">
    <source>
        <dbReference type="Google" id="ProtNLM"/>
    </source>
</evidence>
<dbReference type="Proteomes" id="UP000263993">
    <property type="component" value="Unassembled WGS sequence"/>
</dbReference>
<dbReference type="InterPro" id="IPR045851">
    <property type="entry name" value="AMP-bd_C_sf"/>
</dbReference>
<dbReference type="InterPro" id="IPR042099">
    <property type="entry name" value="ANL_N_sf"/>
</dbReference>
<dbReference type="InterPro" id="IPR020845">
    <property type="entry name" value="AMP-binding_CS"/>
</dbReference>
<dbReference type="AlphaFoldDB" id="A0A371B3A1"/>
<dbReference type="InterPro" id="IPR000873">
    <property type="entry name" value="AMP-dep_synth/lig_dom"/>
</dbReference>
<dbReference type="SUPFAM" id="SSF56801">
    <property type="entry name" value="Acetyl-CoA synthetase-like"/>
    <property type="match status" value="1"/>
</dbReference>
<dbReference type="PANTHER" id="PTHR43767:SF1">
    <property type="entry name" value="NONRIBOSOMAL PEPTIDE SYNTHASE PES1 (EUROFUNG)-RELATED"/>
    <property type="match status" value="1"/>
</dbReference>
<feature type="domain" description="AMP-dependent synthetase/ligase" evidence="1">
    <location>
        <begin position="23"/>
        <end position="378"/>
    </location>
</feature>
<protein>
    <recommendedName>
        <fullName evidence="5">Acyl-CoA synthetase (AMP-forming)/AMP-acid ligase II</fullName>
    </recommendedName>
</protein>
<dbReference type="Gene3D" id="3.30.300.30">
    <property type="match status" value="1"/>
</dbReference>
<gene>
    <name evidence="3" type="ORF">DXH78_15610</name>
</gene>
<dbReference type="PROSITE" id="PS00455">
    <property type="entry name" value="AMP_BINDING"/>
    <property type="match status" value="1"/>
</dbReference>
<dbReference type="EMBL" id="QRGO01000002">
    <property type="protein sequence ID" value="RDV02030.1"/>
    <property type="molecule type" value="Genomic_DNA"/>
</dbReference>
<evidence type="ECO:0000313" key="4">
    <source>
        <dbReference type="Proteomes" id="UP000263993"/>
    </source>
</evidence>
<dbReference type="Pfam" id="PF13193">
    <property type="entry name" value="AMP-binding_C"/>
    <property type="match status" value="1"/>
</dbReference>
<dbReference type="InterPro" id="IPR050237">
    <property type="entry name" value="ATP-dep_AMP-bd_enzyme"/>
</dbReference>
<dbReference type="InterPro" id="IPR025110">
    <property type="entry name" value="AMP-bd_C"/>
</dbReference>
<evidence type="ECO:0000259" key="1">
    <source>
        <dbReference type="Pfam" id="PF00501"/>
    </source>
</evidence>
<dbReference type="PANTHER" id="PTHR43767">
    <property type="entry name" value="LONG-CHAIN-FATTY-ACID--COA LIGASE"/>
    <property type="match status" value="1"/>
</dbReference>
<proteinExistence type="predicted"/>